<feature type="coiled-coil region" evidence="5">
    <location>
        <begin position="165"/>
        <end position="216"/>
    </location>
</feature>
<proteinExistence type="inferred from homology"/>
<gene>
    <name evidence="7" type="ORF">A6E04_04560</name>
</gene>
<comment type="subcellular location">
    <subcellularLocation>
        <location evidence="1">Cytoplasm</location>
    </subcellularLocation>
</comment>
<keyword evidence="5" id="KW-0175">Coiled coil</keyword>
<evidence type="ECO:0000256" key="2">
    <source>
        <dbReference type="ARBA" id="ARBA00009695"/>
    </source>
</evidence>
<dbReference type="STRING" id="688.A6E04_04560"/>
<evidence type="ECO:0000256" key="5">
    <source>
        <dbReference type="SAM" id="Coils"/>
    </source>
</evidence>
<dbReference type="Gene3D" id="1.10.10.10">
    <property type="entry name" value="Winged helix-like DNA-binding domain superfamily/Winged helix DNA-binding domain"/>
    <property type="match status" value="1"/>
</dbReference>
<feature type="domain" description="RecX third three-helical" evidence="6">
    <location>
        <begin position="222"/>
        <end position="262"/>
    </location>
</feature>
<dbReference type="Proteomes" id="UP000093523">
    <property type="component" value="Unassembled WGS sequence"/>
</dbReference>
<dbReference type="GO" id="GO:0006282">
    <property type="term" value="P:regulation of DNA repair"/>
    <property type="evidence" value="ECO:0007669"/>
    <property type="project" value="InterPro"/>
</dbReference>
<dbReference type="RefSeq" id="WP_065609685.1">
    <property type="nucleotide sequence ID" value="NZ_CAWMPN010000004.1"/>
</dbReference>
<organism evidence="7 8">
    <name type="scientific">Aliivibrio logei</name>
    <name type="common">Vibrio logei</name>
    <dbReference type="NCBI Taxonomy" id="688"/>
    <lineage>
        <taxon>Bacteria</taxon>
        <taxon>Pseudomonadati</taxon>
        <taxon>Pseudomonadota</taxon>
        <taxon>Gammaproteobacteria</taxon>
        <taxon>Vibrionales</taxon>
        <taxon>Vibrionaceae</taxon>
        <taxon>Aliivibrio</taxon>
    </lineage>
</organism>
<evidence type="ECO:0000313" key="7">
    <source>
        <dbReference type="EMBL" id="OCH23180.1"/>
    </source>
</evidence>
<dbReference type="OrthoDB" id="9790667at2"/>
<protein>
    <recommendedName>
        <fullName evidence="3">Regulatory protein RecX</fullName>
    </recommendedName>
</protein>
<name>A0A1B9P3U2_ALILO</name>
<evidence type="ECO:0000259" key="6">
    <source>
        <dbReference type="Pfam" id="PF21981"/>
    </source>
</evidence>
<evidence type="ECO:0000256" key="4">
    <source>
        <dbReference type="ARBA" id="ARBA00022490"/>
    </source>
</evidence>
<dbReference type="EMBL" id="MAJU01000004">
    <property type="protein sequence ID" value="OCH23180.1"/>
    <property type="molecule type" value="Genomic_DNA"/>
</dbReference>
<dbReference type="GO" id="GO:0005737">
    <property type="term" value="C:cytoplasm"/>
    <property type="evidence" value="ECO:0007669"/>
    <property type="project" value="UniProtKB-SubCell"/>
</dbReference>
<dbReference type="PANTHER" id="PTHR33602">
    <property type="entry name" value="REGULATORY PROTEIN RECX FAMILY PROTEIN"/>
    <property type="match status" value="1"/>
</dbReference>
<keyword evidence="4" id="KW-0963">Cytoplasm</keyword>
<dbReference type="InterPro" id="IPR003783">
    <property type="entry name" value="Regulatory_RecX"/>
</dbReference>
<reference evidence="7 8" key="1">
    <citation type="submission" date="2016-06" db="EMBL/GenBank/DDBJ databases">
        <authorList>
            <person name="Kjaerup R.B."/>
            <person name="Dalgaard T.S."/>
            <person name="Juul-Madsen H.R."/>
        </authorList>
    </citation>
    <scope>NUCLEOTIDE SEQUENCE [LARGE SCALE GENOMIC DNA]</scope>
    <source>
        <strain evidence="7 8">1S159</strain>
    </source>
</reference>
<comment type="similarity">
    <text evidence="2">Belongs to the RecX family.</text>
</comment>
<evidence type="ECO:0000313" key="8">
    <source>
        <dbReference type="Proteomes" id="UP000093523"/>
    </source>
</evidence>
<dbReference type="InterPro" id="IPR036388">
    <property type="entry name" value="WH-like_DNA-bd_sf"/>
</dbReference>
<dbReference type="AlphaFoldDB" id="A0A1B9P3U2"/>
<dbReference type="Pfam" id="PF21981">
    <property type="entry name" value="RecX_HTH3"/>
    <property type="match status" value="1"/>
</dbReference>
<dbReference type="InterPro" id="IPR053925">
    <property type="entry name" value="RecX_HTH_3rd"/>
</dbReference>
<comment type="caution">
    <text evidence="7">The sequence shown here is derived from an EMBL/GenBank/DDBJ whole genome shotgun (WGS) entry which is preliminary data.</text>
</comment>
<sequence>MFSQRPVKPAKTIDNVYGSAFYHLEAKDRTINELRKKLIAKTDNQEWIDTVLNDLVERGYLKPDNDFAIKFVEMAFSSEKGSQFILSKLREKGINESIVNEAISYVTNRDEICEVTLLNNRLADMNLESLSSDKLYATLTKYGFKSADVREAIKSHPVASTLSSKMQIKADKADIVKEIEKLARKLKGKSIIKRELKQKLIDISNFDEEIEKLELDGTIDFYENCQARLDKKRFDLSKSKEKSKAYAYLYSHGFSSDEIKETLSS</sequence>
<evidence type="ECO:0000256" key="3">
    <source>
        <dbReference type="ARBA" id="ARBA00018111"/>
    </source>
</evidence>
<dbReference type="PANTHER" id="PTHR33602:SF1">
    <property type="entry name" value="REGULATORY PROTEIN RECX FAMILY PROTEIN"/>
    <property type="match status" value="1"/>
</dbReference>
<evidence type="ECO:0000256" key="1">
    <source>
        <dbReference type="ARBA" id="ARBA00004496"/>
    </source>
</evidence>
<accession>A0A1B9P3U2</accession>